<comment type="caution">
    <text evidence="1">The sequence shown here is derived from an EMBL/GenBank/DDBJ whole genome shotgun (WGS) entry which is preliminary data.</text>
</comment>
<proteinExistence type="predicted"/>
<organism evidence="1 2">
    <name type="scientific">candidate division WOR-1 bacterium RIFOXYB2_FULL_36_35</name>
    <dbReference type="NCBI Taxonomy" id="1802578"/>
    <lineage>
        <taxon>Bacteria</taxon>
        <taxon>Bacillati</taxon>
        <taxon>Saganbacteria</taxon>
    </lineage>
</organism>
<dbReference type="AlphaFoldDB" id="A0A1F4S5N1"/>
<evidence type="ECO:0000313" key="1">
    <source>
        <dbReference type="EMBL" id="OGC15746.1"/>
    </source>
</evidence>
<accession>A0A1F4S5N1</accession>
<name>A0A1F4S5N1_UNCSA</name>
<protein>
    <submittedName>
        <fullName evidence="1">Uncharacterized protein</fullName>
    </submittedName>
</protein>
<reference evidence="1 2" key="1">
    <citation type="journal article" date="2016" name="Nat. Commun.">
        <title>Thousands of microbial genomes shed light on interconnected biogeochemical processes in an aquifer system.</title>
        <authorList>
            <person name="Anantharaman K."/>
            <person name="Brown C.T."/>
            <person name="Hug L.A."/>
            <person name="Sharon I."/>
            <person name="Castelle C.J."/>
            <person name="Probst A.J."/>
            <person name="Thomas B.C."/>
            <person name="Singh A."/>
            <person name="Wilkins M.J."/>
            <person name="Karaoz U."/>
            <person name="Brodie E.L."/>
            <person name="Williams K.H."/>
            <person name="Hubbard S.S."/>
            <person name="Banfield J.F."/>
        </authorList>
    </citation>
    <scope>NUCLEOTIDE SEQUENCE [LARGE SCALE GENOMIC DNA]</scope>
</reference>
<dbReference type="Proteomes" id="UP000177905">
    <property type="component" value="Unassembled WGS sequence"/>
</dbReference>
<gene>
    <name evidence="1" type="ORF">A2290_05340</name>
</gene>
<evidence type="ECO:0000313" key="2">
    <source>
        <dbReference type="Proteomes" id="UP000177905"/>
    </source>
</evidence>
<sequence length="85" mass="9826">MIVGVFPPLKHYEKEIKSSRLSELTNYIMNITLPHAETITKKITESISIQMPEIKKEIKIPYIKEIKDVTSKTSKNTNKIKRVTP</sequence>
<dbReference type="EMBL" id="MEUA01000017">
    <property type="protein sequence ID" value="OGC15746.1"/>
    <property type="molecule type" value="Genomic_DNA"/>
</dbReference>